<name>A0A427YTX5_9TREE</name>
<evidence type="ECO:0000313" key="14">
    <source>
        <dbReference type="EMBL" id="RSH94532.1"/>
    </source>
</evidence>
<dbReference type="PANTHER" id="PTHR11909">
    <property type="entry name" value="CASEIN KINASE-RELATED"/>
    <property type="match status" value="1"/>
</dbReference>
<comment type="caution">
    <text evidence="14">The sequence shown here is derived from an EMBL/GenBank/DDBJ whole genome shotgun (WGS) entry which is preliminary data.</text>
</comment>
<proteinExistence type="inferred from homology"/>
<feature type="binding site" evidence="10">
    <location>
        <position position="63"/>
    </location>
    <ligand>
        <name>ATP</name>
        <dbReference type="ChEBI" id="CHEBI:30616"/>
    </ligand>
</feature>
<organism evidence="14 15">
    <name type="scientific">Saitozyma podzolica</name>
    <dbReference type="NCBI Taxonomy" id="1890683"/>
    <lineage>
        <taxon>Eukaryota</taxon>
        <taxon>Fungi</taxon>
        <taxon>Dikarya</taxon>
        <taxon>Basidiomycota</taxon>
        <taxon>Agaricomycotina</taxon>
        <taxon>Tremellomycetes</taxon>
        <taxon>Tremellales</taxon>
        <taxon>Trimorphomycetaceae</taxon>
        <taxon>Saitozyma</taxon>
    </lineage>
</organism>
<feature type="compositionally biased region" description="Low complexity" evidence="12">
    <location>
        <begin position="330"/>
        <end position="339"/>
    </location>
</feature>
<feature type="compositionally biased region" description="Basic and acidic residues" evidence="12">
    <location>
        <begin position="343"/>
        <end position="361"/>
    </location>
</feature>
<dbReference type="Proteomes" id="UP000279259">
    <property type="component" value="Unassembled WGS sequence"/>
</dbReference>
<feature type="region of interest" description="Disordered" evidence="12">
    <location>
        <begin position="441"/>
        <end position="466"/>
    </location>
</feature>
<evidence type="ECO:0000256" key="10">
    <source>
        <dbReference type="PROSITE-ProRule" id="PRU10141"/>
    </source>
</evidence>
<dbReference type="InterPro" id="IPR017441">
    <property type="entry name" value="Protein_kinase_ATP_BS"/>
</dbReference>
<evidence type="ECO:0000256" key="5">
    <source>
        <dbReference type="ARBA" id="ARBA00022741"/>
    </source>
</evidence>
<accession>A0A427YTX5</accession>
<keyword evidence="7 10" id="KW-0067">ATP-binding</keyword>
<dbReference type="STRING" id="1890683.A0A427YTX5"/>
<dbReference type="InterPro" id="IPR000719">
    <property type="entry name" value="Prot_kinase_dom"/>
</dbReference>
<dbReference type="PROSITE" id="PS50011">
    <property type="entry name" value="PROTEIN_KINASE_DOM"/>
    <property type="match status" value="1"/>
</dbReference>
<keyword evidence="4" id="KW-0808">Transferase</keyword>
<evidence type="ECO:0000256" key="6">
    <source>
        <dbReference type="ARBA" id="ARBA00022777"/>
    </source>
</evidence>
<dbReference type="CDD" id="cd14127">
    <property type="entry name" value="STKc_CK1_fungal"/>
    <property type="match status" value="1"/>
</dbReference>
<evidence type="ECO:0000256" key="8">
    <source>
        <dbReference type="ARBA" id="ARBA00047899"/>
    </source>
</evidence>
<dbReference type="SMART" id="SM00220">
    <property type="entry name" value="S_TKc"/>
    <property type="match status" value="1"/>
</dbReference>
<reference evidence="14 15" key="1">
    <citation type="submission" date="2018-11" db="EMBL/GenBank/DDBJ databases">
        <title>Genome sequence of Saitozyma podzolica DSM 27192.</title>
        <authorList>
            <person name="Aliyu H."/>
            <person name="Gorte O."/>
            <person name="Ochsenreither K."/>
        </authorList>
    </citation>
    <scope>NUCLEOTIDE SEQUENCE [LARGE SCALE GENOMIC DNA]</scope>
    <source>
        <strain evidence="14 15">DSM 27192</strain>
    </source>
</reference>
<dbReference type="SUPFAM" id="SSF56112">
    <property type="entry name" value="Protein kinase-like (PK-like)"/>
    <property type="match status" value="1"/>
</dbReference>
<dbReference type="GO" id="GO:0000324">
    <property type="term" value="C:fungal-type vacuole"/>
    <property type="evidence" value="ECO:0007669"/>
    <property type="project" value="UniProtKB-ARBA"/>
</dbReference>
<evidence type="ECO:0000256" key="11">
    <source>
        <dbReference type="RuleBase" id="RU000304"/>
    </source>
</evidence>
<evidence type="ECO:0000256" key="9">
    <source>
        <dbReference type="ARBA" id="ARBA00048679"/>
    </source>
</evidence>
<evidence type="ECO:0000259" key="13">
    <source>
        <dbReference type="PROSITE" id="PS50011"/>
    </source>
</evidence>
<feature type="compositionally biased region" description="Polar residues" evidence="12">
    <location>
        <begin position="1"/>
        <end position="12"/>
    </location>
</feature>
<keyword evidence="6 14" id="KW-0418">Kinase</keyword>
<comment type="catalytic activity">
    <reaction evidence="8">
        <text>L-threonyl-[protein] + ATP = O-phospho-L-threonyl-[protein] + ADP + H(+)</text>
        <dbReference type="Rhea" id="RHEA:46608"/>
        <dbReference type="Rhea" id="RHEA-COMP:11060"/>
        <dbReference type="Rhea" id="RHEA-COMP:11605"/>
        <dbReference type="ChEBI" id="CHEBI:15378"/>
        <dbReference type="ChEBI" id="CHEBI:30013"/>
        <dbReference type="ChEBI" id="CHEBI:30616"/>
        <dbReference type="ChEBI" id="CHEBI:61977"/>
        <dbReference type="ChEBI" id="CHEBI:456216"/>
        <dbReference type="EC" id="2.7.11.1"/>
    </reaction>
</comment>
<dbReference type="GO" id="GO:0005524">
    <property type="term" value="F:ATP binding"/>
    <property type="evidence" value="ECO:0007669"/>
    <property type="project" value="UniProtKB-UniRule"/>
</dbReference>
<evidence type="ECO:0000256" key="2">
    <source>
        <dbReference type="ARBA" id="ARBA00012513"/>
    </source>
</evidence>
<feature type="region of interest" description="Disordered" evidence="12">
    <location>
        <begin position="1"/>
        <end position="26"/>
    </location>
</feature>
<sequence length="486" mass="53656">MATTHIINTSNPGAHLSSAGSHSSSSSNIVGVHYKVGKKIGEGSFGVIFEGTNLLNSQTVAIKFEPRKSDAPQLRDEYRSYKILSGCPGIPQVYYFGQEGLHNILVIDLLGPSLEDLFDMCQRKFSIKTCCMTAKQMLTRVQTIHEKNLIYRDIKPDNFLIGRPGTKAANVIHVVDFGMAKQYRDPKTKQHIPYRERKSLSGTARYMSINTHLGREQSRRDDLEALGHVFFYFLRGGLPWQGLKAATNKQKYEKIGEKKQTTPIPELVEGYPQEFAIYLNYVRKLTFDETPDYDFLRELFTTALKNAGEEDDQVYDWMLLNNGKGWEASGQAAAATASQPDTRQTRTRGEKEYRDRVDRLRNGSGAGPGSPMKQRKSGSALPNASNQAIVGVSAPSPMPPTSRRQSQQGGGHPFASTAGMHDRDAYDESNAAIPSQAGLQPIAPMNVNGRPGNTAANSQQLGEGDYHGDHKGGNAFLRFISCGCCR</sequence>
<feature type="domain" description="Protein kinase" evidence="13">
    <location>
        <begin position="34"/>
        <end position="296"/>
    </location>
</feature>
<dbReference type="InterPro" id="IPR011009">
    <property type="entry name" value="Kinase-like_dom_sf"/>
</dbReference>
<comment type="catalytic activity">
    <reaction evidence="9">
        <text>L-seryl-[protein] + ATP = O-phospho-L-seryl-[protein] + ADP + H(+)</text>
        <dbReference type="Rhea" id="RHEA:17989"/>
        <dbReference type="Rhea" id="RHEA-COMP:9863"/>
        <dbReference type="Rhea" id="RHEA-COMP:11604"/>
        <dbReference type="ChEBI" id="CHEBI:15378"/>
        <dbReference type="ChEBI" id="CHEBI:29999"/>
        <dbReference type="ChEBI" id="CHEBI:30616"/>
        <dbReference type="ChEBI" id="CHEBI:83421"/>
        <dbReference type="ChEBI" id="CHEBI:456216"/>
        <dbReference type="EC" id="2.7.11.1"/>
    </reaction>
</comment>
<evidence type="ECO:0000313" key="15">
    <source>
        <dbReference type="Proteomes" id="UP000279259"/>
    </source>
</evidence>
<evidence type="ECO:0000256" key="7">
    <source>
        <dbReference type="ARBA" id="ARBA00022840"/>
    </source>
</evidence>
<feature type="region of interest" description="Disordered" evidence="12">
    <location>
        <begin position="330"/>
        <end position="420"/>
    </location>
</feature>
<keyword evidence="3 11" id="KW-0723">Serine/threonine-protein kinase</keyword>
<dbReference type="InterPro" id="IPR050235">
    <property type="entry name" value="CK1_Ser-Thr_kinase"/>
</dbReference>
<dbReference type="Pfam" id="PF00069">
    <property type="entry name" value="Pkinase"/>
    <property type="match status" value="1"/>
</dbReference>
<evidence type="ECO:0000256" key="12">
    <source>
        <dbReference type="SAM" id="MobiDB-lite"/>
    </source>
</evidence>
<keyword evidence="5 10" id="KW-0547">Nucleotide-binding</keyword>
<feature type="compositionally biased region" description="Low complexity" evidence="12">
    <location>
        <begin position="13"/>
        <end position="26"/>
    </location>
</feature>
<dbReference type="OrthoDB" id="5800476at2759"/>
<evidence type="ECO:0000256" key="3">
    <source>
        <dbReference type="ARBA" id="ARBA00022527"/>
    </source>
</evidence>
<dbReference type="FunFam" id="1.10.510.10:FF:000160">
    <property type="entry name" value="Casein kinase I 1"/>
    <property type="match status" value="1"/>
</dbReference>
<dbReference type="PROSITE" id="PS00107">
    <property type="entry name" value="PROTEIN_KINASE_ATP"/>
    <property type="match status" value="1"/>
</dbReference>
<dbReference type="AlphaFoldDB" id="A0A427YTX5"/>
<dbReference type="EC" id="2.7.11.1" evidence="2"/>
<dbReference type="InterPro" id="IPR008271">
    <property type="entry name" value="Ser/Thr_kinase_AS"/>
</dbReference>
<evidence type="ECO:0000256" key="4">
    <source>
        <dbReference type="ARBA" id="ARBA00022679"/>
    </source>
</evidence>
<protein>
    <recommendedName>
        <fullName evidence="2">non-specific serine/threonine protein kinase</fullName>
        <ecNumber evidence="2">2.7.11.1</ecNumber>
    </recommendedName>
</protein>
<dbReference type="FunFam" id="3.30.200.20:FF:000538">
    <property type="entry name" value="Putative Casein kinase I"/>
    <property type="match status" value="1"/>
</dbReference>
<dbReference type="PROSITE" id="PS00108">
    <property type="entry name" value="PROTEIN_KINASE_ST"/>
    <property type="match status" value="1"/>
</dbReference>
<dbReference type="Gene3D" id="1.10.510.10">
    <property type="entry name" value="Transferase(Phosphotransferase) domain 1"/>
    <property type="match status" value="1"/>
</dbReference>
<evidence type="ECO:0000256" key="1">
    <source>
        <dbReference type="ARBA" id="ARBA00005926"/>
    </source>
</evidence>
<gene>
    <name evidence="14" type="primary">YCK1</name>
    <name evidence="14" type="ORF">EHS25_004336</name>
</gene>
<keyword evidence="15" id="KW-1185">Reference proteome</keyword>
<dbReference type="GO" id="GO:0004674">
    <property type="term" value="F:protein serine/threonine kinase activity"/>
    <property type="evidence" value="ECO:0007669"/>
    <property type="project" value="UniProtKB-KW"/>
</dbReference>
<dbReference type="EMBL" id="RSCD01000002">
    <property type="protein sequence ID" value="RSH94532.1"/>
    <property type="molecule type" value="Genomic_DNA"/>
</dbReference>
<comment type="similarity">
    <text evidence="1">Belongs to the protein kinase superfamily. CK1 Ser/Thr protein kinase family. Casein kinase I subfamily.</text>
</comment>